<dbReference type="GO" id="GO:0005829">
    <property type="term" value="C:cytosol"/>
    <property type="evidence" value="ECO:0007669"/>
    <property type="project" value="TreeGrafter"/>
</dbReference>
<evidence type="ECO:0000256" key="5">
    <source>
        <dbReference type="ARBA" id="ARBA00050410"/>
    </source>
</evidence>
<protein>
    <recommendedName>
        <fullName evidence="8">low-specificity L-threonine aldolase</fullName>
        <ecNumber evidence="8">4.1.2.48</ecNumber>
    </recommendedName>
</protein>
<dbReference type="InterPro" id="IPR001597">
    <property type="entry name" value="ArAA_b-elim_lyase/Thr_aldolase"/>
</dbReference>
<feature type="compositionally biased region" description="Polar residues" evidence="9">
    <location>
        <begin position="155"/>
        <end position="169"/>
    </location>
</feature>
<feature type="chain" id="PRO_5012365702" description="low-specificity L-threonine aldolase" evidence="10">
    <location>
        <begin position="19"/>
        <end position="582"/>
    </location>
</feature>
<evidence type="ECO:0000313" key="13">
    <source>
        <dbReference type="Proteomes" id="UP000186136"/>
    </source>
</evidence>
<dbReference type="GO" id="GO:0006545">
    <property type="term" value="P:glycine biosynthetic process"/>
    <property type="evidence" value="ECO:0007669"/>
    <property type="project" value="TreeGrafter"/>
</dbReference>
<evidence type="ECO:0000256" key="6">
    <source>
        <dbReference type="ARBA" id="ARBA00050939"/>
    </source>
</evidence>
<dbReference type="NCBIfam" id="NF041359">
    <property type="entry name" value="GntG_guanitoxin"/>
    <property type="match status" value="1"/>
</dbReference>
<proteinExistence type="inferred from homology"/>
<dbReference type="AlphaFoldDB" id="A0A1Q2YJ63"/>
<dbReference type="Proteomes" id="UP000186136">
    <property type="component" value="Unassembled WGS sequence"/>
</dbReference>
<dbReference type="InterPro" id="IPR015424">
    <property type="entry name" value="PyrdxlP-dep_Trfase"/>
</dbReference>
<feature type="region of interest" description="Disordered" evidence="9">
    <location>
        <begin position="155"/>
        <end position="185"/>
    </location>
</feature>
<feature type="compositionally biased region" description="Low complexity" evidence="9">
    <location>
        <begin position="170"/>
        <end position="185"/>
    </location>
</feature>
<accession>A0A1Q2YJ63</accession>
<dbReference type="EC" id="4.1.2.48" evidence="8"/>
<evidence type="ECO:0000313" key="12">
    <source>
        <dbReference type="EMBL" id="GAV29413.1"/>
    </source>
</evidence>
<feature type="domain" description="Aromatic amino acid beta-eliminating lyase/threonine aldolase" evidence="11">
    <location>
        <begin position="227"/>
        <end position="508"/>
    </location>
</feature>
<dbReference type="InterPro" id="IPR023603">
    <property type="entry name" value="Low_specificity_L-TA-like"/>
</dbReference>
<evidence type="ECO:0000256" key="4">
    <source>
        <dbReference type="ARBA" id="ARBA00023239"/>
    </source>
</evidence>
<evidence type="ECO:0000259" key="11">
    <source>
        <dbReference type="Pfam" id="PF01212"/>
    </source>
</evidence>
<comment type="catalytic activity">
    <reaction evidence="5">
        <text>L-threonine = acetaldehyde + glycine</text>
        <dbReference type="Rhea" id="RHEA:19625"/>
        <dbReference type="ChEBI" id="CHEBI:15343"/>
        <dbReference type="ChEBI" id="CHEBI:57305"/>
        <dbReference type="ChEBI" id="CHEBI:57926"/>
        <dbReference type="EC" id="4.1.2.48"/>
    </reaction>
</comment>
<keyword evidence="4" id="KW-0456">Lyase</keyword>
<gene>
    <name evidence="12" type="ORF">PMKS-002913</name>
</gene>
<evidence type="ECO:0000256" key="3">
    <source>
        <dbReference type="ARBA" id="ARBA00022898"/>
    </source>
</evidence>
<dbReference type="PANTHER" id="PTHR48097">
    <property type="entry name" value="L-THREONINE ALDOLASE-RELATED"/>
    <property type="match status" value="1"/>
</dbReference>
<evidence type="ECO:0000256" key="7">
    <source>
        <dbReference type="ARBA" id="ARBA00060555"/>
    </source>
</evidence>
<dbReference type="PANTHER" id="PTHR48097:SF9">
    <property type="entry name" value="L-THREONINE ALDOLASE"/>
    <property type="match status" value="1"/>
</dbReference>
<name>A0A1Q2YJ63_9ASCO</name>
<dbReference type="Gene3D" id="3.40.640.10">
    <property type="entry name" value="Type I PLP-dependent aspartate aminotransferase-like (Major domain)"/>
    <property type="match status" value="1"/>
</dbReference>
<dbReference type="SUPFAM" id="SSF53383">
    <property type="entry name" value="PLP-dependent transferases"/>
    <property type="match status" value="1"/>
</dbReference>
<reference evidence="12 13" key="1">
    <citation type="submission" date="2016-08" db="EMBL/GenBank/DDBJ databases">
        <title>Whole genome shotgun sequence of Pichia membranifaciens KS47-1.</title>
        <authorList>
            <person name="Konishi M."/>
            <person name="Ishida M."/>
            <person name="Arakawa T."/>
            <person name="Kato Y."/>
            <person name="Horiuchi J."/>
        </authorList>
    </citation>
    <scope>NUCLEOTIDE SEQUENCE [LARGE SCALE GENOMIC DNA]</scope>
    <source>
        <strain evidence="12 13">KS47-1</strain>
    </source>
</reference>
<organism evidence="12 13">
    <name type="scientific">Pichia membranifaciens</name>
    <dbReference type="NCBI Taxonomy" id="4926"/>
    <lineage>
        <taxon>Eukaryota</taxon>
        <taxon>Fungi</taxon>
        <taxon>Dikarya</taxon>
        <taxon>Ascomycota</taxon>
        <taxon>Saccharomycotina</taxon>
        <taxon>Pichiomycetes</taxon>
        <taxon>Pichiales</taxon>
        <taxon>Pichiaceae</taxon>
        <taxon>Pichia</taxon>
    </lineage>
</organism>
<dbReference type="FunFam" id="3.40.640.10:FF:000030">
    <property type="entry name" value="Low-specificity L-threonine aldolase"/>
    <property type="match status" value="1"/>
</dbReference>
<keyword evidence="3" id="KW-0663">Pyridoxal phosphate</keyword>
<dbReference type="Pfam" id="PF01212">
    <property type="entry name" value="Beta_elim_lyase"/>
    <property type="match status" value="1"/>
</dbReference>
<keyword evidence="10" id="KW-0732">Signal</keyword>
<comment type="pathway">
    <text evidence="7">Amino-acid degradation; L-threonine degradation via aldolase pathway; acetaldehyde and glycine from L-threonine: step 1/1.</text>
</comment>
<dbReference type="InterPro" id="IPR015421">
    <property type="entry name" value="PyrdxlP-dep_Trfase_major"/>
</dbReference>
<dbReference type="CDD" id="cd06502">
    <property type="entry name" value="TA_like"/>
    <property type="match status" value="1"/>
</dbReference>
<evidence type="ECO:0000256" key="1">
    <source>
        <dbReference type="ARBA" id="ARBA00001933"/>
    </source>
</evidence>
<dbReference type="EMBL" id="BDGI01000119">
    <property type="protein sequence ID" value="GAV29413.1"/>
    <property type="molecule type" value="Genomic_DNA"/>
</dbReference>
<evidence type="ECO:0000256" key="10">
    <source>
        <dbReference type="SAM" id="SignalP"/>
    </source>
</evidence>
<dbReference type="OrthoDB" id="10261951at2759"/>
<evidence type="ECO:0000256" key="9">
    <source>
        <dbReference type="SAM" id="MobiDB-lite"/>
    </source>
</evidence>
<feature type="signal peptide" evidence="10">
    <location>
        <begin position="1"/>
        <end position="18"/>
    </location>
</feature>
<keyword evidence="13" id="KW-1185">Reference proteome</keyword>
<dbReference type="GO" id="GO:0006567">
    <property type="term" value="P:L-threonine catabolic process"/>
    <property type="evidence" value="ECO:0007669"/>
    <property type="project" value="TreeGrafter"/>
</dbReference>
<evidence type="ECO:0000256" key="8">
    <source>
        <dbReference type="ARBA" id="ARBA00066573"/>
    </source>
</evidence>
<comment type="similarity">
    <text evidence="2">Belongs to the threonine aldolase family.</text>
</comment>
<evidence type="ECO:0000256" key="2">
    <source>
        <dbReference type="ARBA" id="ARBA00006966"/>
    </source>
</evidence>
<comment type="caution">
    <text evidence="12">The sequence shown here is derived from an EMBL/GenBank/DDBJ whole genome shotgun (WGS) entry which is preliminary data.</text>
</comment>
<sequence>MNFRTILVLAASTSIALAENIYLVAKSNSTEINGNGVGFPHEGAGINYGFLGAGQGSTLSYSAADKQLTLDTGVLQYFRVSGDYVRASVEGPDAALTFDSNDYLLVNGSSSYFYACKNTNDPYKYSASSYELMYYPENAPSGCLSLTLQKKDVSSPSSSGVPITTPGSNSTAPITSSTLSTSTATSSHSAINSTTTFTGAAAMEYAPAGSFFALVETNAQLPENHNEFRSDTFTTPTQSMINSIGLASVSDSVYNEDADTKALEKKLADLMGFEAGVFCVSGTLSNQIALRSHLKQPPHSVLCDYRGHVYVHEAGGLATLSQAMVTDIIPSNGLYLTLEDIVARYIPDDGDIHAAPTKVVSLENTLHGLIYPIEEIKRISEWCRANGLLIHLDGARIWDANIASGVPFTEYGKYFDSISVCLSKGLGAPIGSVLVGSADFIKKANHFKKQNGGGIRQCGMLCRMASIAIDENFPKMKQSHVMAKEVAEYAESIGLILEIPCQTNFVFLDPLKNHIDPALISVVGEKYGIKISIFRLSFSFQNSRVAVDNLKLALKELKEEAERNPYHSNKAIGMYKAGNGKE</sequence>
<dbReference type="GO" id="GO:0008732">
    <property type="term" value="F:L-allo-threonine aldolase activity"/>
    <property type="evidence" value="ECO:0007669"/>
    <property type="project" value="TreeGrafter"/>
</dbReference>
<comment type="catalytic activity">
    <reaction evidence="6">
        <text>L-allo-threonine = acetaldehyde + glycine</text>
        <dbReference type="Rhea" id="RHEA:26209"/>
        <dbReference type="ChEBI" id="CHEBI:15343"/>
        <dbReference type="ChEBI" id="CHEBI:57305"/>
        <dbReference type="ChEBI" id="CHEBI:58585"/>
        <dbReference type="EC" id="4.1.2.48"/>
    </reaction>
</comment>
<comment type="cofactor">
    <cofactor evidence="1">
        <name>pyridoxal 5'-phosphate</name>
        <dbReference type="ChEBI" id="CHEBI:597326"/>
    </cofactor>
</comment>